<gene>
    <name evidence="5" type="ORF">Vafri_5545</name>
</gene>
<comment type="similarity">
    <text evidence="1">Belongs to the peptidase M43B family.</text>
</comment>
<keyword evidence="3" id="KW-0472">Membrane</keyword>
<dbReference type="SUPFAM" id="SSF55486">
    <property type="entry name" value="Metalloproteases ('zincins'), catalytic domain"/>
    <property type="match status" value="1"/>
</dbReference>
<feature type="region of interest" description="Disordered" evidence="2">
    <location>
        <begin position="970"/>
        <end position="1021"/>
    </location>
</feature>
<evidence type="ECO:0000256" key="4">
    <source>
        <dbReference type="SAM" id="SignalP"/>
    </source>
</evidence>
<dbReference type="PRINTS" id="PR01217">
    <property type="entry name" value="PRICHEXTENSN"/>
</dbReference>
<feature type="region of interest" description="Disordered" evidence="2">
    <location>
        <begin position="1035"/>
        <end position="1063"/>
    </location>
</feature>
<dbReference type="EMBL" id="BNCO01000006">
    <property type="protein sequence ID" value="GIL49091.1"/>
    <property type="molecule type" value="Genomic_DNA"/>
</dbReference>
<organism evidence="5 6">
    <name type="scientific">Volvox africanus</name>
    <dbReference type="NCBI Taxonomy" id="51714"/>
    <lineage>
        <taxon>Eukaryota</taxon>
        <taxon>Viridiplantae</taxon>
        <taxon>Chlorophyta</taxon>
        <taxon>core chlorophytes</taxon>
        <taxon>Chlorophyceae</taxon>
        <taxon>CS clade</taxon>
        <taxon>Chlamydomonadales</taxon>
        <taxon>Volvocaceae</taxon>
        <taxon>Volvox</taxon>
    </lineage>
</organism>
<dbReference type="Proteomes" id="UP000747399">
    <property type="component" value="Unassembled WGS sequence"/>
</dbReference>
<keyword evidence="4" id="KW-0732">Signal</keyword>
<feature type="compositionally biased region" description="Pro residues" evidence="2">
    <location>
        <begin position="840"/>
        <end position="875"/>
    </location>
</feature>
<keyword evidence="3" id="KW-1133">Transmembrane helix</keyword>
<dbReference type="PANTHER" id="PTHR47466">
    <property type="match status" value="1"/>
</dbReference>
<dbReference type="GO" id="GO:0008237">
    <property type="term" value="F:metallopeptidase activity"/>
    <property type="evidence" value="ECO:0007669"/>
    <property type="project" value="InterPro"/>
</dbReference>
<accession>A0A8J4B099</accession>
<feature type="region of interest" description="Disordered" evidence="2">
    <location>
        <begin position="1075"/>
        <end position="1132"/>
    </location>
</feature>
<proteinExistence type="inferred from homology"/>
<feature type="compositionally biased region" description="Polar residues" evidence="2">
    <location>
        <begin position="1035"/>
        <end position="1047"/>
    </location>
</feature>
<evidence type="ECO:0008006" key="7">
    <source>
        <dbReference type="Google" id="ProtNLM"/>
    </source>
</evidence>
<name>A0A8J4B099_9CHLO</name>
<dbReference type="PANTHER" id="PTHR47466:SF1">
    <property type="entry name" value="METALLOPROTEASE MEP1 (AFU_ORTHOLOGUE AFUA_1G07730)-RELATED"/>
    <property type="match status" value="1"/>
</dbReference>
<feature type="compositionally biased region" description="Low complexity" evidence="2">
    <location>
        <begin position="982"/>
        <end position="998"/>
    </location>
</feature>
<evidence type="ECO:0000256" key="2">
    <source>
        <dbReference type="SAM" id="MobiDB-lite"/>
    </source>
</evidence>
<feature type="compositionally biased region" description="Low complexity" evidence="2">
    <location>
        <begin position="1075"/>
        <end position="1087"/>
    </location>
</feature>
<sequence length="1132" mass="118466">MFLEAGLTTGRLLLLCQFAWLLRSACSQQYNSQLSEVASAGQGSPPEDFIKIIPEGAARPFLALKDPDNAAGQDVQRLYEQVANISSIGYLLFAAAEPLSKPQGSTAALLPYLSPTVLRFYASHPERCSSALINKLYDLSNYLYGSNSMKACHYDLYIALREAFTWVRDNIPLQLQEVPGQPLASAMWPDMTKYPAQRQTAAVADALANPAKLGGTARLVNASCGLSPRDFAALVPDISVALKQLHADLPLLEQLGKNLFDNLWSDVVSKISGGGATAQVETDSGRRRQQRRLEATPSTTTSSSTSIADSGSGGSSYLYDMPPVGFVPAPAAALPPLLIPLIFHIMLYVDRGTSIAPTQYTQAPTFVERLVRIANTMSRPANIQFFAKEVRNDPTTYLYLLLPNRLAWLTCPSGGAFADECLRNQTFIASVVADFPRAINVFVASDTTVMTNYPLGYSWTPGSDVIPGRGFVFMTWDGLSTSGSNSLALYNDGPNTLLHEIFHHLGIKHTFTAAAAASQGGRCVDGDYVIDTPTTLGTIGSSNFAATATAYCMELFWGQYGGDWDATYIRWSSTLGIPDTDMNAWADSCPGKPGYDELGNYMTYNTPVCFAALGHFTEGQVQRAHYVTSELNPVLYAWGQYYAAMAAQVPVGSGSPPDAYDNSCTTTRRGCPCKSSWSLNGTSYSFCDRISNNDTLFCEVLNATTCASCSALAAKGTCLGSCAGTPLMCKKPPAPGTRNPPPPPPRPPSPPPMPPPPPPLNVPPECKVSESGCRCRSMWQIDGSFYSYCAIPSGAVQLQCQVEASCPSFNPLSPLQLCATNISNLGCSAGRIRIATSVQPAPPSPPSPPPKPPTPPRPPSLPPAPPPPSAPPPFTPVRLTACSNGGVGAAAPGGCQDGLVQPPGATAATTASAPAVDRPAAAATGAVESQKQELSANQVIGIAAGGGATALLLLALIASVLVWHRRRSRVRTRVSPGAGNVAWAEQSNSQASSQASTARNDGGGNVSSSSSGGGSGGGGRNGFDVAAAEALATVPGSTGRASATADVTTSLPPPPPSLPGSQPVRIAAALPAAAPGTAAEMPADLPSPLRPPLLPPATAAVAPGTMSHWLPSAARGRRLAPLRAGRAPPPEL</sequence>
<evidence type="ECO:0000313" key="6">
    <source>
        <dbReference type="Proteomes" id="UP000747399"/>
    </source>
</evidence>
<feature type="region of interest" description="Disordered" evidence="2">
    <location>
        <begin position="837"/>
        <end position="878"/>
    </location>
</feature>
<evidence type="ECO:0000313" key="5">
    <source>
        <dbReference type="EMBL" id="GIL49091.1"/>
    </source>
</evidence>
<feature type="region of interest" description="Disordered" evidence="2">
    <location>
        <begin position="733"/>
        <end position="758"/>
    </location>
</feature>
<protein>
    <recommendedName>
        <fullName evidence="7">Peptidase M43 pregnancy-associated plasma-A domain-containing protein</fullName>
    </recommendedName>
</protein>
<evidence type="ECO:0000256" key="1">
    <source>
        <dbReference type="ARBA" id="ARBA00008721"/>
    </source>
</evidence>
<feature type="compositionally biased region" description="Low complexity" evidence="2">
    <location>
        <begin position="296"/>
        <end position="310"/>
    </location>
</feature>
<dbReference type="InterPro" id="IPR024079">
    <property type="entry name" value="MetalloPept_cat_dom_sf"/>
</dbReference>
<comment type="caution">
    <text evidence="5">The sequence shown here is derived from an EMBL/GenBank/DDBJ whole genome shotgun (WGS) entry which is preliminary data.</text>
</comment>
<feature type="compositionally biased region" description="Gly residues" evidence="2">
    <location>
        <begin position="1001"/>
        <end position="1021"/>
    </location>
</feature>
<keyword evidence="3" id="KW-0812">Transmembrane</keyword>
<feature type="transmembrane region" description="Helical" evidence="3">
    <location>
        <begin position="939"/>
        <end position="963"/>
    </location>
</feature>
<reference evidence="5" key="1">
    <citation type="journal article" date="2021" name="Proc. Natl. Acad. Sci. U.S.A.">
        <title>Three genomes in the algal genus Volvox reveal the fate of a haploid sex-determining region after a transition to homothallism.</title>
        <authorList>
            <person name="Yamamoto K."/>
            <person name="Hamaji T."/>
            <person name="Kawai-Toyooka H."/>
            <person name="Matsuzaki R."/>
            <person name="Takahashi F."/>
            <person name="Nishimura Y."/>
            <person name="Kawachi M."/>
            <person name="Noguchi H."/>
            <person name="Minakuchi Y."/>
            <person name="Umen J.G."/>
            <person name="Toyoda A."/>
            <person name="Nozaki H."/>
        </authorList>
    </citation>
    <scope>NUCLEOTIDE SEQUENCE</scope>
    <source>
        <strain evidence="5">NIES-3780</strain>
    </source>
</reference>
<evidence type="ECO:0000256" key="3">
    <source>
        <dbReference type="SAM" id="Phobius"/>
    </source>
</evidence>
<feature type="chain" id="PRO_5035264131" description="Peptidase M43 pregnancy-associated plasma-A domain-containing protein" evidence="4">
    <location>
        <begin position="28"/>
        <end position="1132"/>
    </location>
</feature>
<dbReference type="Gene3D" id="3.40.390.10">
    <property type="entry name" value="Collagenase (Catalytic Domain)"/>
    <property type="match status" value="1"/>
</dbReference>
<keyword evidence="6" id="KW-1185">Reference proteome</keyword>
<feature type="region of interest" description="Disordered" evidence="2">
    <location>
        <begin position="275"/>
        <end position="310"/>
    </location>
</feature>
<feature type="compositionally biased region" description="Basic and acidic residues" evidence="2">
    <location>
        <begin position="283"/>
        <end position="294"/>
    </location>
</feature>
<dbReference type="AlphaFoldDB" id="A0A8J4B099"/>
<feature type="signal peptide" evidence="4">
    <location>
        <begin position="1"/>
        <end position="27"/>
    </location>
</feature>